<dbReference type="GO" id="GO:1990782">
    <property type="term" value="F:protein tyrosine kinase binding"/>
    <property type="evidence" value="ECO:0007669"/>
    <property type="project" value="TreeGrafter"/>
</dbReference>
<dbReference type="PANTHER" id="PTHR44427">
    <property type="entry name" value="CARCINOEMBRYONIC ANTIGEN-RELATED CELL ADHESION MOLECULE 19"/>
    <property type="match status" value="1"/>
</dbReference>
<dbReference type="OrthoDB" id="6353782at2759"/>
<dbReference type="PANTHER" id="PTHR44427:SF1">
    <property type="entry name" value="CARCINOEMBRYONIC ANTIGEN-RELATED CELL ADHESION MOLECULE 1"/>
    <property type="match status" value="1"/>
</dbReference>
<dbReference type="GO" id="GO:0002682">
    <property type="term" value="P:regulation of immune system process"/>
    <property type="evidence" value="ECO:0007669"/>
    <property type="project" value="TreeGrafter"/>
</dbReference>
<reference evidence="8" key="2">
    <citation type="submission" date="2025-08" db="UniProtKB">
        <authorList>
            <consortium name="Ensembl"/>
        </authorList>
    </citation>
    <scope>IDENTIFICATION</scope>
</reference>
<comment type="similarity">
    <text evidence="4">Belongs to the immunoglobulin superfamily. CEA family.</text>
</comment>
<evidence type="ECO:0000256" key="4">
    <source>
        <dbReference type="ARBA" id="ARBA00038222"/>
    </source>
</evidence>
<dbReference type="GO" id="GO:0007165">
    <property type="term" value="P:signal transduction"/>
    <property type="evidence" value="ECO:0007669"/>
    <property type="project" value="TreeGrafter"/>
</dbReference>
<accession>A0A7N4V4T4</accession>
<dbReference type="InterPro" id="IPR013106">
    <property type="entry name" value="Ig_V-set"/>
</dbReference>
<organism evidence="8 9">
    <name type="scientific">Sarcophilus harrisii</name>
    <name type="common">Tasmanian devil</name>
    <name type="synonym">Sarcophilus laniarius</name>
    <dbReference type="NCBI Taxonomy" id="9305"/>
    <lineage>
        <taxon>Eukaryota</taxon>
        <taxon>Metazoa</taxon>
        <taxon>Chordata</taxon>
        <taxon>Craniata</taxon>
        <taxon>Vertebrata</taxon>
        <taxon>Euteleostomi</taxon>
        <taxon>Mammalia</taxon>
        <taxon>Metatheria</taxon>
        <taxon>Dasyuromorphia</taxon>
        <taxon>Dasyuridae</taxon>
        <taxon>Sarcophilus</taxon>
    </lineage>
</organism>
<dbReference type="InterPro" id="IPR003599">
    <property type="entry name" value="Ig_sub"/>
</dbReference>
<dbReference type="Gene3D" id="2.60.40.10">
    <property type="entry name" value="Immunoglobulins"/>
    <property type="match status" value="1"/>
</dbReference>
<feature type="signal peptide" evidence="6">
    <location>
        <begin position="1"/>
        <end position="34"/>
    </location>
</feature>
<evidence type="ECO:0000256" key="2">
    <source>
        <dbReference type="ARBA" id="ARBA00023180"/>
    </source>
</evidence>
<proteinExistence type="inferred from homology"/>
<dbReference type="GeneID" id="100930875"/>
<reference evidence="8 9" key="1">
    <citation type="journal article" date="2011" name="Proc. Natl. Acad. Sci. U.S.A.">
        <title>Genetic diversity and population structure of the endangered marsupial Sarcophilus harrisii (Tasmanian devil).</title>
        <authorList>
            <person name="Miller W."/>
            <person name="Hayes V.M."/>
            <person name="Ratan A."/>
            <person name="Petersen D.C."/>
            <person name="Wittekindt N.E."/>
            <person name="Miller J."/>
            <person name="Walenz B."/>
            <person name="Knight J."/>
            <person name="Qi J."/>
            <person name="Zhao F."/>
            <person name="Wang Q."/>
            <person name="Bedoya-Reina O.C."/>
            <person name="Katiyar N."/>
            <person name="Tomsho L.P."/>
            <person name="Kasson L.M."/>
            <person name="Hardie R.A."/>
            <person name="Woodbridge P."/>
            <person name="Tindall E.A."/>
            <person name="Bertelsen M.F."/>
            <person name="Dixon D."/>
            <person name="Pyecroft S."/>
            <person name="Helgen K.M."/>
            <person name="Lesk A.M."/>
            <person name="Pringle T.H."/>
            <person name="Patterson N."/>
            <person name="Zhang Y."/>
            <person name="Kreiss A."/>
            <person name="Woods G.M."/>
            <person name="Jones M.E."/>
            <person name="Schuster S.C."/>
        </authorList>
    </citation>
    <scope>NUCLEOTIDE SEQUENCE [LARGE SCALE GENOMIC DNA]</scope>
</reference>
<dbReference type="RefSeq" id="XP_031819099.1">
    <property type="nucleotide sequence ID" value="XM_031963239.1"/>
</dbReference>
<evidence type="ECO:0000256" key="5">
    <source>
        <dbReference type="SAM" id="Phobius"/>
    </source>
</evidence>
<keyword evidence="5" id="KW-1133">Transmembrane helix</keyword>
<protein>
    <recommendedName>
        <fullName evidence="7">Immunoglobulin domain-containing protein</fullName>
    </recommendedName>
</protein>
<feature type="domain" description="Immunoglobulin" evidence="7">
    <location>
        <begin position="43"/>
        <end position="140"/>
    </location>
</feature>
<evidence type="ECO:0000256" key="1">
    <source>
        <dbReference type="ARBA" id="ARBA00022729"/>
    </source>
</evidence>
<dbReference type="Ensembl" id="ENSSHAT00000036141.1">
    <property type="protein sequence ID" value="ENSSHAP00000039342.1"/>
    <property type="gene ID" value="ENSSHAG00000004197.2"/>
</dbReference>
<dbReference type="GeneTree" id="ENSGT01100000263479"/>
<dbReference type="InterPro" id="IPR050831">
    <property type="entry name" value="CEA_cell_adhesion"/>
</dbReference>
<dbReference type="GO" id="GO:0005886">
    <property type="term" value="C:plasma membrane"/>
    <property type="evidence" value="ECO:0007669"/>
    <property type="project" value="TreeGrafter"/>
</dbReference>
<keyword evidence="3" id="KW-0393">Immunoglobulin domain</keyword>
<dbReference type="KEGG" id="shr:100930875"/>
<name>A0A7N4V4T4_SARHA</name>
<dbReference type="SUPFAM" id="SSF48726">
    <property type="entry name" value="Immunoglobulin"/>
    <property type="match status" value="1"/>
</dbReference>
<reference evidence="8" key="3">
    <citation type="submission" date="2025-09" db="UniProtKB">
        <authorList>
            <consortium name="Ensembl"/>
        </authorList>
    </citation>
    <scope>IDENTIFICATION</scope>
</reference>
<dbReference type="AlphaFoldDB" id="A0A7N4V4T4"/>
<dbReference type="InterPro" id="IPR013783">
    <property type="entry name" value="Ig-like_fold"/>
</dbReference>
<evidence type="ECO:0000313" key="9">
    <source>
        <dbReference type="Proteomes" id="UP000007648"/>
    </source>
</evidence>
<keyword evidence="5" id="KW-0472">Membrane</keyword>
<dbReference type="InterPro" id="IPR036179">
    <property type="entry name" value="Ig-like_dom_sf"/>
</dbReference>
<feature type="chain" id="PRO_5029858077" description="Immunoglobulin domain-containing protein" evidence="6">
    <location>
        <begin position="35"/>
        <end position="261"/>
    </location>
</feature>
<dbReference type="SMART" id="SM00409">
    <property type="entry name" value="IG"/>
    <property type="match status" value="1"/>
</dbReference>
<evidence type="ECO:0000313" key="8">
    <source>
        <dbReference type="Ensembl" id="ENSSHAP00000039342.1"/>
    </source>
</evidence>
<dbReference type="InParanoid" id="A0A7N4V4T4"/>
<keyword evidence="2" id="KW-0325">Glycoprotein</keyword>
<dbReference type="GO" id="GO:0009986">
    <property type="term" value="C:cell surface"/>
    <property type="evidence" value="ECO:0007669"/>
    <property type="project" value="TreeGrafter"/>
</dbReference>
<dbReference type="FunCoup" id="A0A7N4V4T4">
    <property type="interactions" value="162"/>
</dbReference>
<feature type="transmembrane region" description="Helical" evidence="5">
    <location>
        <begin position="150"/>
        <end position="172"/>
    </location>
</feature>
<keyword evidence="5" id="KW-0812">Transmembrane</keyword>
<dbReference type="Proteomes" id="UP000007648">
    <property type="component" value="Unassembled WGS sequence"/>
</dbReference>
<dbReference type="OMA" id="WYRKSTD"/>
<evidence type="ECO:0000256" key="3">
    <source>
        <dbReference type="ARBA" id="ARBA00023319"/>
    </source>
</evidence>
<dbReference type="Pfam" id="PF07686">
    <property type="entry name" value="V-set"/>
    <property type="match status" value="1"/>
</dbReference>
<evidence type="ECO:0000259" key="7">
    <source>
        <dbReference type="SMART" id="SM00409"/>
    </source>
</evidence>
<keyword evidence="9" id="KW-1185">Reference proteome</keyword>
<evidence type="ECO:0000256" key="6">
    <source>
        <dbReference type="SAM" id="SignalP"/>
    </source>
</evidence>
<keyword evidence="1 6" id="KW-0732">Signal</keyword>
<sequence length="261" mass="29207">MDHHSQAPHRRNSPCKGLLLTASIFSCWIQPTPAPDAPISIVTTPPYGVVGSNVTLSIQGFSGKVYRYNWYRKSTDFSNQILTYYTQTSKKSPENIREIIFDNGSLLIPNLTLNDNDDYIVQVVDPEYKVITVHTHLEVYAFRSRGIIEAGIFVGVVTEVALVVTAVYILCFRKAGRASQDMLGDLNRGGKICSVQKEGEDCTLYVNNIHFPQIQNSSFSSADTSENIYQALEVTDADVYDKIVPQKKLYSQPWKGKITKS</sequence>
<gene>
    <name evidence="8" type="primary">LOC100930875</name>
</gene>